<dbReference type="EnsemblMetazoa" id="MDOA004995-RA">
    <property type="protein sequence ID" value="MDOA004995-PA"/>
    <property type="gene ID" value="MDOA004995"/>
</dbReference>
<keyword evidence="1" id="KW-0802">TPR repeat</keyword>
<name>A0A1I8MHN0_MUSDO</name>
<proteinExistence type="predicted"/>
<dbReference type="InterPro" id="IPR011990">
    <property type="entry name" value="TPR-like_helical_dom_sf"/>
</dbReference>
<dbReference type="VEuPathDB" id="VectorBase:MDOMA2_019973"/>
<accession>A0A1I8MHN0</accession>
<protein>
    <submittedName>
        <fullName evidence="2">Uncharacterized protein</fullName>
    </submittedName>
</protein>
<evidence type="ECO:0000313" key="2">
    <source>
        <dbReference type="EnsemblMetazoa" id="MDOA004995-PA"/>
    </source>
</evidence>
<feature type="repeat" description="TPR" evidence="1">
    <location>
        <begin position="101"/>
        <end position="134"/>
    </location>
</feature>
<sequence>MKITKRGEFSIDELQLISDLDSKQFGCIKNNSSENDLLRDLTRRAIFVLQAITSNNAKESENAEEIHHPELEKPAYFDTKSNNTNFYKEQIPFHSNKLVDPHTFCKLGHLHLLLGEFDEALSAYQQYFKREENSRRNLDFLYGLGITYFHFNAFRW</sequence>
<dbReference type="PROSITE" id="PS50005">
    <property type="entry name" value="TPR"/>
    <property type="match status" value="1"/>
</dbReference>
<dbReference type="eggNOG" id="KOG1124">
    <property type="taxonomic scope" value="Eukaryota"/>
</dbReference>
<reference evidence="2" key="1">
    <citation type="submission" date="2020-05" db="UniProtKB">
        <authorList>
            <consortium name="EnsemblMetazoa"/>
        </authorList>
    </citation>
    <scope>IDENTIFICATION</scope>
    <source>
        <strain evidence="2">Aabys</strain>
    </source>
</reference>
<dbReference type="Gene3D" id="1.25.40.10">
    <property type="entry name" value="Tetratricopeptide repeat domain"/>
    <property type="match status" value="1"/>
</dbReference>
<dbReference type="AlphaFoldDB" id="A0A1I8MHN0"/>
<dbReference type="VEuPathDB" id="VectorBase:MDOA004995"/>
<dbReference type="SUPFAM" id="SSF48452">
    <property type="entry name" value="TPR-like"/>
    <property type="match status" value="1"/>
</dbReference>
<organism evidence="2">
    <name type="scientific">Musca domestica</name>
    <name type="common">House fly</name>
    <dbReference type="NCBI Taxonomy" id="7370"/>
    <lineage>
        <taxon>Eukaryota</taxon>
        <taxon>Metazoa</taxon>
        <taxon>Ecdysozoa</taxon>
        <taxon>Arthropoda</taxon>
        <taxon>Hexapoda</taxon>
        <taxon>Insecta</taxon>
        <taxon>Pterygota</taxon>
        <taxon>Neoptera</taxon>
        <taxon>Endopterygota</taxon>
        <taxon>Diptera</taxon>
        <taxon>Brachycera</taxon>
        <taxon>Muscomorpha</taxon>
        <taxon>Muscoidea</taxon>
        <taxon>Muscidae</taxon>
        <taxon>Musca</taxon>
    </lineage>
</organism>
<evidence type="ECO:0000256" key="1">
    <source>
        <dbReference type="PROSITE-ProRule" id="PRU00339"/>
    </source>
</evidence>
<dbReference type="InterPro" id="IPR019734">
    <property type="entry name" value="TPR_rpt"/>
</dbReference>
<dbReference type="STRING" id="7370.A0A1I8MHN0"/>
<gene>
    <name evidence="2" type="primary">101895283</name>
</gene>